<protein>
    <submittedName>
        <fullName evidence="1">Uncharacterized protein</fullName>
    </submittedName>
</protein>
<dbReference type="Proteomes" id="UP000836387">
    <property type="component" value="Unassembled WGS sequence"/>
</dbReference>
<evidence type="ECO:0000313" key="2">
    <source>
        <dbReference type="Proteomes" id="UP000836387"/>
    </source>
</evidence>
<reference evidence="1" key="2">
    <citation type="submission" date="2021-10" db="EMBL/GenBank/DDBJ databases">
        <authorList>
            <person name="Piombo E."/>
        </authorList>
    </citation>
    <scope>NUCLEOTIDE SEQUENCE</scope>
</reference>
<sequence length="680" mass="75250">MADFQSGLWWDYSRPTGLQGTISLPMTQGNIFLSFLTIIVAMSGASLWGIAAFLLHSFTVRNRRNKVEIFDIQQRVNLINSKSPMATIIDSLRIYMAWSKHGIPGLATRTVVIALPALLFWVGITAASIFTSKVATSGDTGVLGLRRSNVCGIYTYTSGRSSREKESSQRVLIEEMIAARNYADNFYLNSTASLSRSPYVNTTLPHTESRMPCLFENQDWCALNTSLRLESGLLDSHLMLGINAPPSDRIHFRAGTTCSVVRKAGLLSKTGDSRRYYLGKVLGEDYTYEYDRGFRSVDGIGYFLSGYDSEWEPPIELKVNDSDMNIIILSGNNVRHRESIEDPFFWATEYNKNLTAFVSNNDANFMICADQYQFCSPATNQCSPWSNNTVLESSLMSQSMGLGFNDAQVATMTRFAWNIGGHIGLTTALVVKILNSGALDASSKLMFNDVSLGISTDNQWTVEASRWFQIRLAFLQARVAAYIDVPSARVIKSMSGLNDRSWLHDQVGLSHGQVDSLNSQCHTQLARSSGEIQSFSFTGVLIIVIVGSCLTIISYNMTGIMDACGRLLSGFEAINARQGDDKQHLLRMALDASGYPAIGEWKTSFFQVPVTSHRETVADLEVTERGLTLYPSKEALTNRDSTSTDEEVELGERTNPPDKTMQTTEMTPGPRTAIETSLTV</sequence>
<evidence type="ECO:0000313" key="1">
    <source>
        <dbReference type="EMBL" id="CAG9938254.1"/>
    </source>
</evidence>
<keyword evidence="2" id="KW-1185">Reference proteome</keyword>
<proteinExistence type="predicted"/>
<name>A0ACA9TBI5_BIOOC</name>
<gene>
    <name evidence="1" type="ORF">CRV2_00006675</name>
</gene>
<dbReference type="EMBL" id="CADEHS020000002">
    <property type="protein sequence ID" value="CAG9938254.1"/>
    <property type="molecule type" value="Genomic_DNA"/>
</dbReference>
<comment type="caution">
    <text evidence="1">The sequence shown here is derived from an EMBL/GenBank/DDBJ whole genome shotgun (WGS) entry which is preliminary data.</text>
</comment>
<reference evidence="1" key="1">
    <citation type="submission" date="2020-04" db="EMBL/GenBank/DDBJ databases">
        <authorList>
            <person name="Broberg M."/>
        </authorList>
    </citation>
    <scope>NUCLEOTIDE SEQUENCE</scope>
</reference>
<accession>A0ACA9TBI5</accession>
<organism evidence="1 2">
    <name type="scientific">Clonostachys rosea f. rosea IK726</name>
    <dbReference type="NCBI Taxonomy" id="1349383"/>
    <lineage>
        <taxon>Eukaryota</taxon>
        <taxon>Fungi</taxon>
        <taxon>Dikarya</taxon>
        <taxon>Ascomycota</taxon>
        <taxon>Pezizomycotina</taxon>
        <taxon>Sordariomycetes</taxon>
        <taxon>Hypocreomycetidae</taxon>
        <taxon>Hypocreales</taxon>
        <taxon>Bionectriaceae</taxon>
        <taxon>Clonostachys</taxon>
    </lineage>
</organism>